<evidence type="ECO:0000313" key="2">
    <source>
        <dbReference type="EMBL" id="JAA66764.1"/>
    </source>
</evidence>
<sequence>MSGIKLILLFSHICIVYVVGNDVGRISQKSILQDRNDPGMAEEIDVSSQEGRTKCNATKTACPRRPTKWHFNALVGR</sequence>
<dbReference type="AlphaFoldDB" id="A0A0K8R8H3"/>
<keyword evidence="1" id="KW-0732">Signal</keyword>
<protein>
    <submittedName>
        <fullName evidence="2">Putative salivary kunitz domain protein</fullName>
    </submittedName>
</protein>
<name>A0A0K8R8H3_IXORI</name>
<accession>A0A0K8R8H3</accession>
<reference evidence="2" key="1">
    <citation type="submission" date="2012-12" db="EMBL/GenBank/DDBJ databases">
        <title>Identification and characterization of a phenylalanine ammonia-lyase gene family in Isatis indigotica Fort.</title>
        <authorList>
            <person name="Liu Q."/>
            <person name="Chen J."/>
            <person name="Zhou X."/>
            <person name="Di P."/>
            <person name="Xiao Y."/>
            <person name="Xuan H."/>
            <person name="Zhang L."/>
            <person name="Chen W."/>
        </authorList>
    </citation>
    <scope>NUCLEOTIDE SEQUENCE</scope>
    <source>
        <tissue evidence="2">Salivary gland</tissue>
    </source>
</reference>
<proteinExistence type="evidence at transcript level"/>
<organism evidence="2">
    <name type="scientific">Ixodes ricinus</name>
    <name type="common">Common tick</name>
    <name type="synonym">Acarus ricinus</name>
    <dbReference type="NCBI Taxonomy" id="34613"/>
    <lineage>
        <taxon>Eukaryota</taxon>
        <taxon>Metazoa</taxon>
        <taxon>Ecdysozoa</taxon>
        <taxon>Arthropoda</taxon>
        <taxon>Chelicerata</taxon>
        <taxon>Arachnida</taxon>
        <taxon>Acari</taxon>
        <taxon>Parasitiformes</taxon>
        <taxon>Ixodida</taxon>
        <taxon>Ixodoidea</taxon>
        <taxon>Ixodidae</taxon>
        <taxon>Ixodinae</taxon>
        <taxon>Ixodes</taxon>
    </lineage>
</organism>
<dbReference type="EMBL" id="GADI01007044">
    <property type="protein sequence ID" value="JAA66764.1"/>
    <property type="molecule type" value="mRNA"/>
</dbReference>
<evidence type="ECO:0000256" key="1">
    <source>
        <dbReference type="SAM" id="SignalP"/>
    </source>
</evidence>
<feature type="signal peptide" evidence="1">
    <location>
        <begin position="1"/>
        <end position="20"/>
    </location>
</feature>
<feature type="chain" id="PRO_5005516814" evidence="1">
    <location>
        <begin position="21"/>
        <end position="77"/>
    </location>
</feature>